<protein>
    <submittedName>
        <fullName evidence="1">Uncharacterized protein</fullName>
    </submittedName>
</protein>
<dbReference type="AlphaFoldDB" id="A0A2N9EQT5"/>
<dbReference type="EMBL" id="OIVN01000247">
    <property type="protein sequence ID" value="SPC77030.1"/>
    <property type="molecule type" value="Genomic_DNA"/>
</dbReference>
<reference evidence="1" key="1">
    <citation type="submission" date="2018-02" db="EMBL/GenBank/DDBJ databases">
        <authorList>
            <person name="Cohen D.B."/>
            <person name="Kent A.D."/>
        </authorList>
    </citation>
    <scope>NUCLEOTIDE SEQUENCE</scope>
</reference>
<evidence type="ECO:0000313" key="1">
    <source>
        <dbReference type="EMBL" id="SPC77030.1"/>
    </source>
</evidence>
<proteinExistence type="predicted"/>
<sequence>MMKDVGTMSPLFLAFILEGVGDIVFRLEAQDLDDCRTLPLDSFSSTLVDAVKLKFNVEWLSAKINFLKALKGNWPASKRLLTLIHQHQKAFKAHRLAEKETESTLEDLDGAITRTRNLILQMQQELASRESSRPALQGKVQDIKDQKYSFVKEVELAMKDLGIEGNALAMLSTTGLFEKLL</sequence>
<organism evidence="1">
    <name type="scientific">Fagus sylvatica</name>
    <name type="common">Beechnut</name>
    <dbReference type="NCBI Taxonomy" id="28930"/>
    <lineage>
        <taxon>Eukaryota</taxon>
        <taxon>Viridiplantae</taxon>
        <taxon>Streptophyta</taxon>
        <taxon>Embryophyta</taxon>
        <taxon>Tracheophyta</taxon>
        <taxon>Spermatophyta</taxon>
        <taxon>Magnoliopsida</taxon>
        <taxon>eudicotyledons</taxon>
        <taxon>Gunneridae</taxon>
        <taxon>Pentapetalae</taxon>
        <taxon>rosids</taxon>
        <taxon>fabids</taxon>
        <taxon>Fagales</taxon>
        <taxon>Fagaceae</taxon>
        <taxon>Fagus</taxon>
    </lineage>
</organism>
<gene>
    <name evidence="1" type="ORF">FSB_LOCUS4912</name>
</gene>
<accession>A0A2N9EQT5</accession>
<name>A0A2N9EQT5_FAGSY</name>